<protein>
    <recommendedName>
        <fullName evidence="4">2-dehydropantoate 2-reductase</fullName>
        <ecNumber evidence="4">1.1.1.169</ecNumber>
    </recommendedName>
    <alternativeName>
        <fullName evidence="4">Ketopantoate reductase</fullName>
    </alternativeName>
</protein>
<keyword evidence="4" id="KW-0566">Pantothenate biosynthesis</keyword>
<comment type="similarity">
    <text evidence="1 4">Belongs to the ketopantoate reductase family.</text>
</comment>
<feature type="domain" description="Ketopantoate reductase N-terminal" evidence="5">
    <location>
        <begin position="3"/>
        <end position="152"/>
    </location>
</feature>
<dbReference type="FunFam" id="1.10.1040.10:FF:000017">
    <property type="entry name" value="2-dehydropantoate 2-reductase"/>
    <property type="match status" value="1"/>
</dbReference>
<dbReference type="GO" id="GO:0008677">
    <property type="term" value="F:2-dehydropantoate 2-reductase activity"/>
    <property type="evidence" value="ECO:0007669"/>
    <property type="project" value="UniProtKB-EC"/>
</dbReference>
<dbReference type="FunFam" id="3.40.50.720:FF:000307">
    <property type="entry name" value="2-dehydropantoate 2-reductase"/>
    <property type="match status" value="1"/>
</dbReference>
<dbReference type="EMBL" id="VTER01000006">
    <property type="protein sequence ID" value="TYS47813.1"/>
    <property type="molecule type" value="Genomic_DNA"/>
</dbReference>
<evidence type="ECO:0000259" key="5">
    <source>
        <dbReference type="Pfam" id="PF02558"/>
    </source>
</evidence>
<sequence length="312" mass="34868">MRILIAGAGAVGGYFGGRLLEKGEDVTFLVREKKYDQLQENGLVINSVHGDAKLKPKLLRTGVPSEENFDLILLSVKAYHLEEAINNIMPYAGQGTCILPLLNGIAHMDTLERAFGKERLLGGLCFIESTLDEKGEIVQKSDMQEVVFGEIDGRQTERISRIQESLTGTKASFRYSSEIVSEMWSKYLFISMMSGLTTLTRSPVGPIRDTAEGRSIIEGLALEILPVMKSLGANLPDDAKENIIKKINAVGYHMKSSMQRDIEKGLQTESAHFFKYLLDAAAEHRLPVPVLNTIYMNLQVYEKRREEQKERG</sequence>
<dbReference type="EC" id="1.1.1.169" evidence="4"/>
<organism evidence="7 8">
    <name type="scientific">Bacillus infantis</name>
    <dbReference type="NCBI Taxonomy" id="324767"/>
    <lineage>
        <taxon>Bacteria</taxon>
        <taxon>Bacillati</taxon>
        <taxon>Bacillota</taxon>
        <taxon>Bacilli</taxon>
        <taxon>Bacillales</taxon>
        <taxon>Bacillaceae</taxon>
        <taxon>Bacillus</taxon>
    </lineage>
</organism>
<dbReference type="Pfam" id="PF08546">
    <property type="entry name" value="ApbA_C"/>
    <property type="match status" value="1"/>
</dbReference>
<keyword evidence="2 4" id="KW-0521">NADP</keyword>
<dbReference type="UniPathway" id="UPA00028">
    <property type="reaction ID" value="UER00004"/>
</dbReference>
<name>A0A5D4R8N1_9BACI</name>
<dbReference type="InterPro" id="IPR036291">
    <property type="entry name" value="NAD(P)-bd_dom_sf"/>
</dbReference>
<evidence type="ECO:0000259" key="6">
    <source>
        <dbReference type="Pfam" id="PF08546"/>
    </source>
</evidence>
<comment type="caution">
    <text evidence="7">The sequence shown here is derived from an EMBL/GenBank/DDBJ whole genome shotgun (WGS) entry which is preliminary data.</text>
</comment>
<accession>A0A5D4R8N1</accession>
<comment type="catalytic activity">
    <reaction evidence="4">
        <text>(R)-pantoate + NADP(+) = 2-dehydropantoate + NADPH + H(+)</text>
        <dbReference type="Rhea" id="RHEA:16233"/>
        <dbReference type="ChEBI" id="CHEBI:11561"/>
        <dbReference type="ChEBI" id="CHEBI:15378"/>
        <dbReference type="ChEBI" id="CHEBI:15980"/>
        <dbReference type="ChEBI" id="CHEBI:57783"/>
        <dbReference type="ChEBI" id="CHEBI:58349"/>
        <dbReference type="EC" id="1.1.1.169"/>
    </reaction>
</comment>
<dbReference type="InterPro" id="IPR008927">
    <property type="entry name" value="6-PGluconate_DH-like_C_sf"/>
</dbReference>
<dbReference type="Gene3D" id="3.40.50.720">
    <property type="entry name" value="NAD(P)-binding Rossmann-like Domain"/>
    <property type="match status" value="1"/>
</dbReference>
<dbReference type="GO" id="GO:0005737">
    <property type="term" value="C:cytoplasm"/>
    <property type="evidence" value="ECO:0007669"/>
    <property type="project" value="TreeGrafter"/>
</dbReference>
<dbReference type="Gene3D" id="1.10.1040.10">
    <property type="entry name" value="N-(1-d-carboxylethyl)-l-norvaline Dehydrogenase, domain 2"/>
    <property type="match status" value="1"/>
</dbReference>
<dbReference type="PANTHER" id="PTHR21708">
    <property type="entry name" value="PROBABLE 2-DEHYDROPANTOATE 2-REDUCTASE"/>
    <property type="match status" value="1"/>
</dbReference>
<dbReference type="GO" id="GO:0015940">
    <property type="term" value="P:pantothenate biosynthetic process"/>
    <property type="evidence" value="ECO:0007669"/>
    <property type="project" value="UniProtKB-UniPathway"/>
</dbReference>
<dbReference type="RefSeq" id="WP_148975141.1">
    <property type="nucleotide sequence ID" value="NZ_VTER01000006.1"/>
</dbReference>
<evidence type="ECO:0000256" key="3">
    <source>
        <dbReference type="ARBA" id="ARBA00023002"/>
    </source>
</evidence>
<dbReference type="SUPFAM" id="SSF51735">
    <property type="entry name" value="NAD(P)-binding Rossmann-fold domains"/>
    <property type="match status" value="1"/>
</dbReference>
<dbReference type="InterPro" id="IPR013332">
    <property type="entry name" value="KPR_N"/>
</dbReference>
<dbReference type="AlphaFoldDB" id="A0A5D4R8N1"/>
<reference evidence="7 8" key="1">
    <citation type="submission" date="2019-08" db="EMBL/GenBank/DDBJ databases">
        <title>Bacillus genomes from the desert of Cuatro Cienegas, Coahuila.</title>
        <authorList>
            <person name="Olmedo-Alvarez G."/>
        </authorList>
    </citation>
    <scope>NUCLEOTIDE SEQUENCE [LARGE SCALE GENOMIC DNA]</scope>
    <source>
        <strain evidence="7 8">CH446_14T</strain>
    </source>
</reference>
<dbReference type="InterPro" id="IPR003710">
    <property type="entry name" value="ApbA"/>
</dbReference>
<dbReference type="PANTHER" id="PTHR21708:SF26">
    <property type="entry name" value="2-DEHYDROPANTOATE 2-REDUCTASE"/>
    <property type="match status" value="1"/>
</dbReference>
<comment type="pathway">
    <text evidence="4">Cofactor biosynthesis; (R)-pantothenate biosynthesis; (R)-pantoate from 3-methyl-2-oxobutanoate: step 2/2.</text>
</comment>
<evidence type="ECO:0000256" key="2">
    <source>
        <dbReference type="ARBA" id="ARBA00022857"/>
    </source>
</evidence>
<gene>
    <name evidence="7" type="ORF">FZD51_12850</name>
</gene>
<feature type="domain" description="Ketopantoate reductase C-terminal" evidence="6">
    <location>
        <begin position="179"/>
        <end position="301"/>
    </location>
</feature>
<dbReference type="InterPro" id="IPR051402">
    <property type="entry name" value="KPR-Related"/>
</dbReference>
<dbReference type="InterPro" id="IPR013328">
    <property type="entry name" value="6PGD_dom2"/>
</dbReference>
<dbReference type="NCBIfam" id="TIGR00745">
    <property type="entry name" value="apbA_panE"/>
    <property type="match status" value="1"/>
</dbReference>
<proteinExistence type="inferred from homology"/>
<evidence type="ECO:0000313" key="8">
    <source>
        <dbReference type="Proteomes" id="UP000322139"/>
    </source>
</evidence>
<comment type="function">
    <text evidence="4">Catalyzes the NADPH-dependent reduction of ketopantoate into pantoic acid.</text>
</comment>
<keyword evidence="3 4" id="KW-0560">Oxidoreductase</keyword>
<dbReference type="SUPFAM" id="SSF48179">
    <property type="entry name" value="6-phosphogluconate dehydrogenase C-terminal domain-like"/>
    <property type="match status" value="1"/>
</dbReference>
<dbReference type="Pfam" id="PF02558">
    <property type="entry name" value="ApbA"/>
    <property type="match status" value="1"/>
</dbReference>
<evidence type="ECO:0000256" key="4">
    <source>
        <dbReference type="RuleBase" id="RU362068"/>
    </source>
</evidence>
<dbReference type="Proteomes" id="UP000322139">
    <property type="component" value="Unassembled WGS sequence"/>
</dbReference>
<dbReference type="InterPro" id="IPR013752">
    <property type="entry name" value="KPA_reductase"/>
</dbReference>
<evidence type="ECO:0000313" key="7">
    <source>
        <dbReference type="EMBL" id="TYS47813.1"/>
    </source>
</evidence>
<evidence type="ECO:0000256" key="1">
    <source>
        <dbReference type="ARBA" id="ARBA00007870"/>
    </source>
</evidence>